<evidence type="ECO:0000256" key="4">
    <source>
        <dbReference type="ARBA" id="ARBA00022679"/>
    </source>
</evidence>
<organism evidence="12 13">
    <name type="scientific">Pigmentiphaga litoralis</name>
    <dbReference type="NCBI Taxonomy" id="516702"/>
    <lineage>
        <taxon>Bacteria</taxon>
        <taxon>Pseudomonadati</taxon>
        <taxon>Pseudomonadota</taxon>
        <taxon>Betaproteobacteria</taxon>
        <taxon>Burkholderiales</taxon>
        <taxon>Alcaligenaceae</taxon>
        <taxon>Pigmentiphaga</taxon>
    </lineage>
</organism>
<feature type="site" description="Important for acyl-CoA specificity" evidence="8">
    <location>
        <position position="368"/>
    </location>
</feature>
<evidence type="ECO:0000256" key="5">
    <source>
        <dbReference type="ARBA" id="ARBA00023167"/>
    </source>
</evidence>
<dbReference type="NCBIfam" id="TIGR01392">
    <property type="entry name" value="homoserO_Ac_trn"/>
    <property type="match status" value="1"/>
</dbReference>
<accession>A0A7Y9IPT0</accession>
<comment type="similarity">
    <text evidence="8">Belongs to the AB hydrolase superfamily. MetX family.</text>
</comment>
<dbReference type="NCBIfam" id="NF001209">
    <property type="entry name" value="PRK00175.1"/>
    <property type="match status" value="1"/>
</dbReference>
<evidence type="ECO:0000256" key="3">
    <source>
        <dbReference type="ARBA" id="ARBA00022605"/>
    </source>
</evidence>
<keyword evidence="5 8" id="KW-0486">Methionine biosynthesis</keyword>
<feature type="active site" evidence="8 9">
    <location>
        <position position="399"/>
    </location>
</feature>
<sequence length="430" mass="45830">MSSSSPDVRPSAALAPHPAAPAPGAPVPTAPPQPHVPAASPSPARDPGSVGVVEARLIEFTEPLALSSGSSFGPYSLMVETYGTLNADRSNAVLVCHALNASHHVAGIAANDPSDVGWWDNMVGPGKPLDTRRFFVIGINNLGSCFGSTGPGSIDPATGKPYGAAFPVVTVEDWVHAQARVADLYGIERFAAVMGGSLGGMQALGWAVTYPDRLAHCVVVASTPRLSAQNIAFNEVARRAIITDPDFHGGDFYAHHTVPRHGLSVARMIGHITYLSGDDMAEKFGRAQRAPAADGAFHYGYDVEFEVESYLRYQGEKFSKYFDANTYLLITRALDYFDPAKNAGGDLAKALAPVKAEFLLTSFATDWRFPPSCSREIVQALLSNGLPVTYAEIDAPHGHDAFLLDDSRYHAVVSGYYDKIAMQLGLGDRA</sequence>
<dbReference type="Gene3D" id="1.10.1740.110">
    <property type="match status" value="1"/>
</dbReference>
<dbReference type="InterPro" id="IPR008220">
    <property type="entry name" value="HAT_MetX-like"/>
</dbReference>
<dbReference type="GO" id="GO:0004414">
    <property type="term" value="F:homoserine O-acetyltransferase activity"/>
    <property type="evidence" value="ECO:0007669"/>
    <property type="project" value="TreeGrafter"/>
</dbReference>
<dbReference type="SUPFAM" id="SSF53474">
    <property type="entry name" value="alpha/beta-Hydrolases"/>
    <property type="match status" value="1"/>
</dbReference>
<dbReference type="GO" id="GO:0005737">
    <property type="term" value="C:cytoplasm"/>
    <property type="evidence" value="ECO:0007669"/>
    <property type="project" value="UniProtKB-SubCell"/>
</dbReference>
<keyword evidence="6 8" id="KW-0012">Acyltransferase</keyword>
<keyword evidence="13" id="KW-1185">Reference proteome</keyword>
<comment type="function">
    <text evidence="8">Transfers a succinyl group from succinyl-CoA to L-homoserine, forming succinyl-L-homoserine.</text>
</comment>
<feature type="binding site" evidence="8">
    <location>
        <position position="267"/>
    </location>
    <ligand>
        <name>substrate</name>
    </ligand>
</feature>
<evidence type="ECO:0000256" key="1">
    <source>
        <dbReference type="ARBA" id="ARBA00011738"/>
    </source>
</evidence>
<evidence type="ECO:0000256" key="8">
    <source>
        <dbReference type="HAMAP-Rule" id="MF_00296"/>
    </source>
</evidence>
<feature type="active site" evidence="8 9">
    <location>
        <position position="366"/>
    </location>
</feature>
<dbReference type="GO" id="GO:0008899">
    <property type="term" value="F:homoserine O-succinyltransferase activity"/>
    <property type="evidence" value="ECO:0007669"/>
    <property type="project" value="UniProtKB-UniRule"/>
</dbReference>
<dbReference type="FunFam" id="1.10.1740.110:FF:000001">
    <property type="entry name" value="Homoserine O-acetyltransferase"/>
    <property type="match status" value="1"/>
</dbReference>
<evidence type="ECO:0000259" key="11">
    <source>
        <dbReference type="Pfam" id="PF00561"/>
    </source>
</evidence>
<dbReference type="PANTHER" id="PTHR32268:SF11">
    <property type="entry name" value="HOMOSERINE O-ACETYLTRANSFERASE"/>
    <property type="match status" value="1"/>
</dbReference>
<evidence type="ECO:0000313" key="12">
    <source>
        <dbReference type="EMBL" id="NYE80847.1"/>
    </source>
</evidence>
<reference evidence="12 13" key="1">
    <citation type="submission" date="2020-07" db="EMBL/GenBank/DDBJ databases">
        <title>Genomic Encyclopedia of Type Strains, Phase IV (KMG-V): Genome sequencing to study the core and pangenomes of soil and plant-associated prokaryotes.</title>
        <authorList>
            <person name="Whitman W."/>
        </authorList>
    </citation>
    <scope>NUCLEOTIDE SEQUENCE [LARGE SCALE GENOMIC DNA]</scope>
    <source>
        <strain evidence="12 13">SAS40</strain>
    </source>
</reference>
<dbReference type="InterPro" id="IPR029058">
    <property type="entry name" value="AB_hydrolase_fold"/>
</dbReference>
<dbReference type="GO" id="GO:0009092">
    <property type="term" value="P:homoserine metabolic process"/>
    <property type="evidence" value="ECO:0007669"/>
    <property type="project" value="TreeGrafter"/>
</dbReference>
<evidence type="ECO:0000256" key="6">
    <source>
        <dbReference type="ARBA" id="ARBA00023315"/>
    </source>
</evidence>
<feature type="binding site" evidence="8">
    <location>
        <position position="400"/>
    </location>
    <ligand>
        <name>substrate</name>
    </ligand>
</feature>
<evidence type="ECO:0000256" key="10">
    <source>
        <dbReference type="SAM" id="MobiDB-lite"/>
    </source>
</evidence>
<evidence type="ECO:0000256" key="9">
    <source>
        <dbReference type="PIRSR" id="PIRSR000443-1"/>
    </source>
</evidence>
<comment type="subcellular location">
    <subcellularLocation>
        <location evidence="8">Cytoplasm</location>
    </subcellularLocation>
</comment>
<dbReference type="EC" id="2.3.1.46" evidence="8"/>
<dbReference type="Proteomes" id="UP000542125">
    <property type="component" value="Unassembled WGS sequence"/>
</dbReference>
<comment type="caution">
    <text evidence="8">Lacks conserved residue(s) required for the propagation of feature annotation.</text>
</comment>
<feature type="region of interest" description="Disordered" evidence="10">
    <location>
        <begin position="1"/>
        <end position="48"/>
    </location>
</feature>
<dbReference type="HAMAP" id="MF_00296">
    <property type="entry name" value="MetX_acyltransf"/>
    <property type="match status" value="1"/>
</dbReference>
<dbReference type="Gene3D" id="3.40.50.1820">
    <property type="entry name" value="alpha/beta hydrolase"/>
    <property type="match status" value="1"/>
</dbReference>
<dbReference type="AlphaFoldDB" id="A0A7Y9IPT0"/>
<comment type="pathway">
    <text evidence="8">Amino-acid biosynthesis; L-methionine biosynthesis via de novo pathway; O-succinyl-L-homoserine from L-homoserine: step 1/1.</text>
</comment>
<keyword evidence="2 8" id="KW-0963">Cytoplasm</keyword>
<dbReference type="Pfam" id="PF00561">
    <property type="entry name" value="Abhydrolase_1"/>
    <property type="match status" value="1"/>
</dbReference>
<name>A0A7Y9IPT0_9BURK</name>
<dbReference type="PIRSF" id="PIRSF000443">
    <property type="entry name" value="Homoser_Ac_trans"/>
    <property type="match status" value="1"/>
</dbReference>
<feature type="active site" description="Nucleophile" evidence="8 9">
    <location>
        <position position="197"/>
    </location>
</feature>
<evidence type="ECO:0000256" key="2">
    <source>
        <dbReference type="ARBA" id="ARBA00022490"/>
    </source>
</evidence>
<dbReference type="InterPro" id="IPR000073">
    <property type="entry name" value="AB_hydrolase_1"/>
</dbReference>
<comment type="catalytic activity">
    <reaction evidence="7 8">
        <text>L-homoserine + succinyl-CoA = O-succinyl-L-homoserine + CoA</text>
        <dbReference type="Rhea" id="RHEA:22008"/>
        <dbReference type="ChEBI" id="CHEBI:57287"/>
        <dbReference type="ChEBI" id="CHEBI:57292"/>
        <dbReference type="ChEBI" id="CHEBI:57476"/>
        <dbReference type="ChEBI" id="CHEBI:57661"/>
        <dbReference type="EC" id="2.3.1.46"/>
    </reaction>
</comment>
<comment type="caution">
    <text evidence="12">The sequence shown here is derived from an EMBL/GenBank/DDBJ whole genome shotgun (WGS) entry which is preliminary data.</text>
</comment>
<dbReference type="GO" id="GO:0009086">
    <property type="term" value="P:methionine biosynthetic process"/>
    <property type="evidence" value="ECO:0007669"/>
    <property type="project" value="UniProtKB-UniRule"/>
</dbReference>
<keyword evidence="3 8" id="KW-0028">Amino-acid biosynthesis</keyword>
<dbReference type="PANTHER" id="PTHR32268">
    <property type="entry name" value="HOMOSERINE O-ACETYLTRANSFERASE"/>
    <property type="match status" value="1"/>
</dbReference>
<gene>
    <name evidence="8" type="primary">metXS</name>
    <name evidence="12" type="ORF">FHW18_000118</name>
</gene>
<dbReference type="EMBL" id="JACBYR010000001">
    <property type="protein sequence ID" value="NYE80847.1"/>
    <property type="molecule type" value="Genomic_DNA"/>
</dbReference>
<feature type="domain" description="AB hydrolase-1" evidence="11">
    <location>
        <begin position="91"/>
        <end position="404"/>
    </location>
</feature>
<evidence type="ECO:0000256" key="7">
    <source>
        <dbReference type="ARBA" id="ARBA00051253"/>
    </source>
</evidence>
<protein>
    <recommendedName>
        <fullName evidence="8">Homoserine O-succinyltransferase</fullName>
        <shortName evidence="8">HST</shortName>
        <ecNumber evidence="8">2.3.1.46</ecNumber>
    </recommendedName>
    <alternativeName>
        <fullName evidence="8">Homoserine transsuccinylase</fullName>
        <shortName evidence="8">HTS</shortName>
    </alternativeName>
</protein>
<dbReference type="UniPathway" id="UPA00051">
    <property type="reaction ID" value="UER00075"/>
</dbReference>
<keyword evidence="4 8" id="KW-0808">Transferase</keyword>
<proteinExistence type="inferred from homology"/>
<evidence type="ECO:0000313" key="13">
    <source>
        <dbReference type="Proteomes" id="UP000542125"/>
    </source>
</evidence>
<feature type="compositionally biased region" description="Pro residues" evidence="10">
    <location>
        <begin position="18"/>
        <end position="35"/>
    </location>
</feature>
<comment type="subunit">
    <text evidence="1 8">Homodimer.</text>
</comment>